<gene>
    <name evidence="1" type="ORF">SAMN05421630_101720</name>
</gene>
<organism evidence="1 2">
    <name type="scientific">Prauserella marina</name>
    <dbReference type="NCBI Taxonomy" id="530584"/>
    <lineage>
        <taxon>Bacteria</taxon>
        <taxon>Bacillati</taxon>
        <taxon>Actinomycetota</taxon>
        <taxon>Actinomycetes</taxon>
        <taxon>Pseudonocardiales</taxon>
        <taxon>Pseudonocardiaceae</taxon>
        <taxon>Prauserella</taxon>
    </lineage>
</organism>
<dbReference type="KEGG" id="pmad:BAY61_11745"/>
<dbReference type="EMBL" id="FMZE01000001">
    <property type="protein sequence ID" value="SDC18080.1"/>
    <property type="molecule type" value="Genomic_DNA"/>
</dbReference>
<protein>
    <submittedName>
        <fullName evidence="1">Uncharacterized protein</fullName>
    </submittedName>
</protein>
<accession>A0A222VNS3</accession>
<evidence type="ECO:0000313" key="2">
    <source>
        <dbReference type="Proteomes" id="UP000199494"/>
    </source>
</evidence>
<reference evidence="1 2" key="1">
    <citation type="submission" date="2016-10" db="EMBL/GenBank/DDBJ databases">
        <authorList>
            <person name="de Groot N.N."/>
        </authorList>
    </citation>
    <scope>NUCLEOTIDE SEQUENCE [LARGE SCALE GENOMIC DNA]</scope>
    <source>
        <strain evidence="1 2">CGMCC 4.5506</strain>
    </source>
</reference>
<dbReference type="STRING" id="530584.SAMN05421630_101720"/>
<dbReference type="AlphaFoldDB" id="A0A222VNS3"/>
<name>A0A222VNS3_9PSEU</name>
<dbReference type="RefSeq" id="WP_091797042.1">
    <property type="nucleotide sequence ID" value="NZ_CP016353.1"/>
</dbReference>
<dbReference type="OrthoDB" id="3631755at2"/>
<keyword evidence="2" id="KW-1185">Reference proteome</keyword>
<evidence type="ECO:0000313" key="1">
    <source>
        <dbReference type="EMBL" id="SDC18080.1"/>
    </source>
</evidence>
<proteinExistence type="predicted"/>
<sequence length="60" mass="6567">MAHQVDRVLGDLDAAMRQLKQAMHGIPVRREGFKAHHDKAARAVGHLIAELQDASAAIKD</sequence>
<dbReference type="Proteomes" id="UP000199494">
    <property type="component" value="Unassembled WGS sequence"/>
</dbReference>